<evidence type="ECO:0000256" key="1">
    <source>
        <dbReference type="SAM" id="MobiDB-lite"/>
    </source>
</evidence>
<reference evidence="2 3" key="2">
    <citation type="journal article" date="2015" name="Eukaryot. Cell">
        <title>Asexual propagation of a virulent clone complex in a human and feline outbreak of sporotrichosis.</title>
        <authorList>
            <person name="Teixeira Mde M."/>
            <person name="Rodrigues A.M."/>
            <person name="Tsui C.K."/>
            <person name="de Almeida L.G."/>
            <person name="Van Diepeningen A.D."/>
            <person name="van den Ende B.G."/>
            <person name="Fernandes G.F."/>
            <person name="Kano R."/>
            <person name="Hamelin R.C."/>
            <person name="Lopes-Bezerra L.M."/>
            <person name="Vasconcelos A.T."/>
            <person name="de Hoog S."/>
            <person name="de Camargo Z.P."/>
            <person name="Felipe M.S."/>
        </authorList>
    </citation>
    <scope>NUCLEOTIDE SEQUENCE [LARGE SCALE GENOMIC DNA]</scope>
    <source>
        <strain evidence="2 3">1099-18</strain>
    </source>
</reference>
<dbReference type="RefSeq" id="XP_016589775.1">
    <property type="nucleotide sequence ID" value="XM_016728372.1"/>
</dbReference>
<evidence type="ECO:0000313" key="2">
    <source>
        <dbReference type="EMBL" id="KJR87099.1"/>
    </source>
</evidence>
<accession>A0A0F2MDE1</accession>
<feature type="region of interest" description="Disordered" evidence="1">
    <location>
        <begin position="74"/>
        <end position="171"/>
    </location>
</feature>
<organism evidence="2 3">
    <name type="scientific">Sporothrix schenckii 1099-18</name>
    <dbReference type="NCBI Taxonomy" id="1397361"/>
    <lineage>
        <taxon>Eukaryota</taxon>
        <taxon>Fungi</taxon>
        <taxon>Dikarya</taxon>
        <taxon>Ascomycota</taxon>
        <taxon>Pezizomycotina</taxon>
        <taxon>Sordariomycetes</taxon>
        <taxon>Sordariomycetidae</taxon>
        <taxon>Ophiostomatales</taxon>
        <taxon>Ophiostomataceae</taxon>
        <taxon>Sporothrix</taxon>
    </lineage>
</organism>
<feature type="compositionally biased region" description="Polar residues" evidence="1">
    <location>
        <begin position="82"/>
        <end position="111"/>
    </location>
</feature>
<dbReference type="AlphaFoldDB" id="A0A0F2MDE1"/>
<dbReference type="KEGG" id="ssck:SPSK_01460"/>
<dbReference type="GeneID" id="27663649"/>
<dbReference type="VEuPathDB" id="FungiDB:SPSK_01460"/>
<dbReference type="OrthoDB" id="4587086at2759"/>
<gene>
    <name evidence="2" type="ORF">SPSK_01460</name>
</gene>
<dbReference type="EMBL" id="AXCR01000005">
    <property type="protein sequence ID" value="KJR87099.1"/>
    <property type="molecule type" value="Genomic_DNA"/>
</dbReference>
<name>A0A0F2MDE1_SPOSC</name>
<reference evidence="2 3" key="1">
    <citation type="journal article" date="2014" name="BMC Genomics">
        <title>Comparative genomics of the major fungal agents of human and animal Sporotrichosis: Sporothrix schenckii and Sporothrix brasiliensis.</title>
        <authorList>
            <person name="Teixeira M.M."/>
            <person name="de Almeida L.G."/>
            <person name="Kubitschek-Barreira P."/>
            <person name="Alves F.L."/>
            <person name="Kioshima E.S."/>
            <person name="Abadio A.K."/>
            <person name="Fernandes L."/>
            <person name="Derengowski L.S."/>
            <person name="Ferreira K.S."/>
            <person name="Souza R.C."/>
            <person name="Ruiz J.C."/>
            <person name="de Andrade N.C."/>
            <person name="Paes H.C."/>
            <person name="Nicola A.M."/>
            <person name="Albuquerque P."/>
            <person name="Gerber A.L."/>
            <person name="Martins V.P."/>
            <person name="Peconick L.D."/>
            <person name="Neto A.V."/>
            <person name="Chaucanez C.B."/>
            <person name="Silva P.A."/>
            <person name="Cunha O.L."/>
            <person name="de Oliveira F.F."/>
            <person name="dos Santos T.C."/>
            <person name="Barros A.L."/>
            <person name="Soares M.A."/>
            <person name="de Oliveira L.M."/>
            <person name="Marini M.M."/>
            <person name="Villalobos-Duno H."/>
            <person name="Cunha M.M."/>
            <person name="de Hoog S."/>
            <person name="da Silveira J.F."/>
            <person name="Henrissat B."/>
            <person name="Nino-Vega G.A."/>
            <person name="Cisalpino P.S."/>
            <person name="Mora-Montes H.M."/>
            <person name="Almeida S.R."/>
            <person name="Stajich J.E."/>
            <person name="Lopes-Bezerra L.M."/>
            <person name="Vasconcelos A.T."/>
            <person name="Felipe M.S."/>
        </authorList>
    </citation>
    <scope>NUCLEOTIDE SEQUENCE [LARGE SCALE GENOMIC DNA]</scope>
    <source>
        <strain evidence="2 3">1099-18</strain>
    </source>
</reference>
<sequence length="773" mass="85257">MRAMEEAPCVAEVTHSCLSIDGLSLTTSDETPNKNIRASHTRDEKGVNLFLTASCTNIYYYRNIFTSTIIPQRKQQHDTMNEQDGQSSGQDARSNSSISDVSVAFNDSPTLPFSFVRGGEDDRNDDEPARTEEEFGPEDTDDVGENGDNNSIGWHQPGPPPPAPSAVSPSLAAPEAVLPKMKITMPFMRAYKAMRGPRDVEPSPLFGCFIKSQKCSEGGSEQETVDDPFRLAGRDEETYNSGRLLNEVNDAIIRDCIDDKAAYKSRPFSFDINDDDDFGRQTVFYFDQPIVSPLLSQGTERLSEDCIVGQFDGDNNGDDITDHLLDHTKLDEGWTKAIGPFESDEEDAYVSDDDGDPAEVRISPAIFRALAAGCTLDDVDTLRQSASAEASLRPLTPQDKILDVSMDAKQCNNVVPYCHRRQFDIHTGEELSPVYRIEAGPASSILWSPPGVTPERAGLYLLLLQEGQGEQQQLSRGTGMPWLFQRMAPWDCQELRSRLYGGEQNNRTGGSVPSASPSSASFTSSSSELSTTQGPRPCSSNGTGKGTGRTKTFTWSEVNEAVHSCRFDPATGTLTSLDVDHCHRRRPPTAPAGSFCSWGPNRMATGLETERALLQTFRDSWRTIQDGQAANASLVAANEKAQAAITEQARCLANIEHQLAVCRAAELARQLDEAKEHYRQQCQSERTARKLRRRRDHVVRGINEHLQSVRTTVCETEAQLAQGRELQTVLTRRLRDGEARLERLCRDYDVADASELSKVLAAQLARMGVADIV</sequence>
<dbReference type="Proteomes" id="UP000033710">
    <property type="component" value="Unassembled WGS sequence"/>
</dbReference>
<comment type="caution">
    <text evidence="2">The sequence shown here is derived from an EMBL/GenBank/DDBJ whole genome shotgun (WGS) entry which is preliminary data.</text>
</comment>
<feature type="region of interest" description="Disordered" evidence="1">
    <location>
        <begin position="501"/>
        <end position="550"/>
    </location>
</feature>
<evidence type="ECO:0000313" key="3">
    <source>
        <dbReference type="Proteomes" id="UP000033710"/>
    </source>
</evidence>
<proteinExistence type="predicted"/>
<feature type="compositionally biased region" description="Basic and acidic residues" evidence="1">
    <location>
        <begin position="118"/>
        <end position="133"/>
    </location>
</feature>
<feature type="compositionally biased region" description="Acidic residues" evidence="1">
    <location>
        <begin position="134"/>
        <end position="145"/>
    </location>
</feature>
<protein>
    <submittedName>
        <fullName evidence="2">Uncharacterized protein</fullName>
    </submittedName>
</protein>
<feature type="compositionally biased region" description="Low complexity" evidence="1">
    <location>
        <begin position="508"/>
        <end position="532"/>
    </location>
</feature>